<gene>
    <name evidence="3" type="ORF">PSALAMII_LOCUS9713</name>
</gene>
<dbReference type="Pfam" id="PF00106">
    <property type="entry name" value="adh_short"/>
    <property type="match status" value="1"/>
</dbReference>
<evidence type="ECO:0000256" key="2">
    <source>
        <dbReference type="ARBA" id="ARBA00023002"/>
    </source>
</evidence>
<proteinExistence type="inferred from homology"/>
<dbReference type="GO" id="GO:0008667">
    <property type="term" value="F:2,3-dihydro-2,3-dihydroxybenzoate dehydrogenase activity"/>
    <property type="evidence" value="ECO:0007669"/>
    <property type="project" value="InterPro"/>
</dbReference>
<accession>A0A9W4JX93</accession>
<evidence type="ECO:0000313" key="4">
    <source>
        <dbReference type="Proteomes" id="UP001152649"/>
    </source>
</evidence>
<name>A0A9W4JX93_9EURO</name>
<dbReference type="PRINTS" id="PR01397">
    <property type="entry name" value="DHBDHDRGNASE"/>
</dbReference>
<dbReference type="OrthoDB" id="2402916at2759"/>
<dbReference type="InterPro" id="IPR002347">
    <property type="entry name" value="SDR_fam"/>
</dbReference>
<dbReference type="PANTHER" id="PTHR43976">
    <property type="entry name" value="SHORT CHAIN DEHYDROGENASE"/>
    <property type="match status" value="1"/>
</dbReference>
<evidence type="ECO:0000256" key="1">
    <source>
        <dbReference type="ARBA" id="ARBA00006484"/>
    </source>
</evidence>
<protein>
    <recommendedName>
        <fullName evidence="5">NAD(P)-binding protein</fullName>
    </recommendedName>
</protein>
<organism evidence="3 4">
    <name type="scientific">Penicillium salamii</name>
    <dbReference type="NCBI Taxonomy" id="1612424"/>
    <lineage>
        <taxon>Eukaryota</taxon>
        <taxon>Fungi</taxon>
        <taxon>Dikarya</taxon>
        <taxon>Ascomycota</taxon>
        <taxon>Pezizomycotina</taxon>
        <taxon>Eurotiomycetes</taxon>
        <taxon>Eurotiomycetidae</taxon>
        <taxon>Eurotiales</taxon>
        <taxon>Aspergillaceae</taxon>
        <taxon>Penicillium</taxon>
    </lineage>
</organism>
<comment type="similarity">
    <text evidence="1">Belongs to the short-chain dehydrogenases/reductases (SDR) family.</text>
</comment>
<reference evidence="3" key="1">
    <citation type="submission" date="2021-07" db="EMBL/GenBank/DDBJ databases">
        <authorList>
            <person name="Branca A.L. A."/>
        </authorList>
    </citation>
    <scope>NUCLEOTIDE SEQUENCE</scope>
</reference>
<dbReference type="Gene3D" id="3.40.50.720">
    <property type="entry name" value="NAD(P)-binding Rossmann-like Domain"/>
    <property type="match status" value="1"/>
</dbReference>
<dbReference type="PANTHER" id="PTHR43976:SF16">
    <property type="entry name" value="SHORT-CHAIN DEHYDROGENASE_REDUCTASE FAMILY PROTEIN"/>
    <property type="match status" value="1"/>
</dbReference>
<dbReference type="Proteomes" id="UP001152649">
    <property type="component" value="Unassembled WGS sequence"/>
</dbReference>
<dbReference type="InterPro" id="IPR036291">
    <property type="entry name" value="NAD(P)-bd_dom_sf"/>
</dbReference>
<evidence type="ECO:0008006" key="5">
    <source>
        <dbReference type="Google" id="ProtNLM"/>
    </source>
</evidence>
<dbReference type="GO" id="GO:0019290">
    <property type="term" value="P:siderophore biosynthetic process"/>
    <property type="evidence" value="ECO:0007669"/>
    <property type="project" value="InterPro"/>
</dbReference>
<dbReference type="SUPFAM" id="SSF51735">
    <property type="entry name" value="NAD(P)-binding Rossmann-fold domains"/>
    <property type="match status" value="1"/>
</dbReference>
<dbReference type="EMBL" id="CAJVPG010000439">
    <property type="protein sequence ID" value="CAG8419671.1"/>
    <property type="molecule type" value="Genomic_DNA"/>
</dbReference>
<dbReference type="AlphaFoldDB" id="A0A9W4JX93"/>
<keyword evidence="2" id="KW-0560">Oxidoreductase</keyword>
<comment type="caution">
    <text evidence="3">The sequence shown here is derived from an EMBL/GenBank/DDBJ whole genome shotgun (WGS) entry which is preliminary data.</text>
</comment>
<evidence type="ECO:0000313" key="3">
    <source>
        <dbReference type="EMBL" id="CAG8419671.1"/>
    </source>
</evidence>
<dbReference type="InterPro" id="IPR051911">
    <property type="entry name" value="SDR_oxidoreductase"/>
</dbReference>
<keyword evidence="4" id="KW-1185">Reference proteome</keyword>
<sequence>MASSTSRIWLITSTSSGFGLELAKVAAKSGDRVLAATRSPHKLAELESVSTNPNIKAVYLDHNEPPAQIQESVKTILAVYGTVDIVVNNAAYVHTGMLEEATAEETQRQFQTNTFGPLNLYRALLPHLRA</sequence>
<dbReference type="InterPro" id="IPR003560">
    <property type="entry name" value="DHB_DH"/>
</dbReference>